<dbReference type="Gene3D" id="2.70.98.70">
    <property type="match status" value="1"/>
</dbReference>
<reference evidence="2" key="1">
    <citation type="submission" date="2011-09" db="EMBL/GenBank/DDBJ databases">
        <title>The permanent draft genome of Mucilaginibacter paludis DSM 18603.</title>
        <authorList>
            <consortium name="US DOE Joint Genome Institute (JGI-PGF)"/>
            <person name="Lucas S."/>
            <person name="Han J."/>
            <person name="Lapidus A."/>
            <person name="Bruce D."/>
            <person name="Goodwin L."/>
            <person name="Pitluck S."/>
            <person name="Peters L."/>
            <person name="Kyrpides N."/>
            <person name="Mavromatis K."/>
            <person name="Ivanova N."/>
            <person name="Mikhailova N."/>
            <person name="Held B."/>
            <person name="Detter J.C."/>
            <person name="Tapia R."/>
            <person name="Han C."/>
            <person name="Land M."/>
            <person name="Hauser L."/>
            <person name="Markowitz V."/>
            <person name="Cheng J.-F."/>
            <person name="Hugenholtz P."/>
            <person name="Woyke T."/>
            <person name="Wu D."/>
            <person name="Tindall B."/>
            <person name="Brambilla E."/>
            <person name="Klenk H.-P."/>
            <person name="Eisen J.A."/>
        </authorList>
    </citation>
    <scope>NUCLEOTIDE SEQUENCE [LARGE SCALE GENOMIC DNA]</scope>
    <source>
        <strain evidence="2">DSM 18603</strain>
    </source>
</reference>
<evidence type="ECO:0000313" key="3">
    <source>
        <dbReference type="Proteomes" id="UP000002774"/>
    </source>
</evidence>
<dbReference type="RefSeq" id="WP_008510471.1">
    <property type="nucleotide sequence ID" value="NZ_CM001403.1"/>
</dbReference>
<keyword evidence="1" id="KW-0732">Signal</keyword>
<evidence type="ECO:0000313" key="2">
    <source>
        <dbReference type="EMBL" id="EHQ29331.1"/>
    </source>
</evidence>
<evidence type="ECO:0000256" key="1">
    <source>
        <dbReference type="SAM" id="SignalP"/>
    </source>
</evidence>
<accession>H1Y5H9</accession>
<dbReference type="STRING" id="714943.Mucpa_5256"/>
<gene>
    <name evidence="2" type="ORF">Mucpa_5256</name>
</gene>
<dbReference type="EMBL" id="CM001403">
    <property type="protein sequence ID" value="EHQ29331.1"/>
    <property type="molecule type" value="Genomic_DNA"/>
</dbReference>
<sequence length="649" mass="71082">MNRKFIAIGLGCLFLINAVKAVASNLAGPDTADITRPVAPLVPLDRQRIGQIAAMLPALPKGFGEGYQNRKVWDSLYHNLKYQKTIKIAEGFLNKPFPAWNDEQYLLYFTKGTRPEGENMMGSRLAWLAPLVWAECLEDKGRFVPAIEMVLNELIHQKSWSLPAHDKKKQNFEGRNYTVDLGAAGLAHNIAQAVYLLNDKLNPQLRAEVLKQMDTHVFSPVLRSIAAHNNDHYWLTVTNNWNSVCLAGVTGAALAIIPDKQQRAQFVAIAERYSRNSIAGFTDDGYCTEGLGYYAYGFGHYILLRENVLQATKGAIDLFADAKIKRIATYAPNLQIINDVYPNIADCHVGTKAPAAILWYCSRNLGLGLKKYDNLTPGGSTVNLVEDMMYAFPNSASRAQVSPQASALAPGIRSYFKDAGVLIERPDITGKGGMGAALKGGNNNESHNHNDVGSYTIVVGNELLMGDAGGPNFYTAKSFGPNRYQYKLLASYGHPVPLVAGIQQQPGAAAQAKILSANFSDKQDEFVMDISSAYPVPALSKLTRAFTYSREGAASLSVTDDFRFTESKPFEIALITRARWKQIAPDQIEFDGQKEKMIATIKTTGGTFAIKSETIEENAPAFTRIGIVLNPAVAGSVTVTFKPLTNKKL</sequence>
<dbReference type="SUPFAM" id="SSF48230">
    <property type="entry name" value="Chondroitin AC/alginate lyase"/>
    <property type="match status" value="1"/>
</dbReference>
<dbReference type="InterPro" id="IPR008929">
    <property type="entry name" value="Chondroitin_lyas"/>
</dbReference>
<dbReference type="HOGENOM" id="CLU_023844_1_0_10"/>
<dbReference type="AlphaFoldDB" id="H1Y5H9"/>
<organism evidence="2 3">
    <name type="scientific">Mucilaginibacter paludis DSM 18603</name>
    <dbReference type="NCBI Taxonomy" id="714943"/>
    <lineage>
        <taxon>Bacteria</taxon>
        <taxon>Pseudomonadati</taxon>
        <taxon>Bacteroidota</taxon>
        <taxon>Sphingobacteriia</taxon>
        <taxon>Sphingobacteriales</taxon>
        <taxon>Sphingobacteriaceae</taxon>
        <taxon>Mucilaginibacter</taxon>
    </lineage>
</organism>
<feature type="signal peptide" evidence="1">
    <location>
        <begin position="1"/>
        <end position="23"/>
    </location>
</feature>
<feature type="chain" id="PRO_5003558215" description="Heparinase II/III family protein" evidence="1">
    <location>
        <begin position="24"/>
        <end position="649"/>
    </location>
</feature>
<proteinExistence type="predicted"/>
<dbReference type="PANTHER" id="PTHR38045">
    <property type="entry name" value="CHROMOSOME 1, WHOLE GENOME SHOTGUN SEQUENCE"/>
    <property type="match status" value="1"/>
</dbReference>
<dbReference type="Proteomes" id="UP000002774">
    <property type="component" value="Chromosome"/>
</dbReference>
<protein>
    <recommendedName>
        <fullName evidence="4">Heparinase II/III family protein</fullName>
    </recommendedName>
</protein>
<dbReference type="PANTHER" id="PTHR38045:SF1">
    <property type="entry name" value="HEPARINASE II_III-LIKE PROTEIN"/>
    <property type="match status" value="1"/>
</dbReference>
<dbReference type="eggNOG" id="COG4225">
    <property type="taxonomic scope" value="Bacteria"/>
</dbReference>
<evidence type="ECO:0008006" key="4">
    <source>
        <dbReference type="Google" id="ProtNLM"/>
    </source>
</evidence>
<name>H1Y5H9_9SPHI</name>
<keyword evidence="3" id="KW-1185">Reference proteome</keyword>
<dbReference type="Gene3D" id="1.50.10.100">
    <property type="entry name" value="Chondroitin AC/alginate lyase"/>
    <property type="match status" value="1"/>
</dbReference>
<dbReference type="OrthoDB" id="9793856at2"/>